<evidence type="ECO:0000313" key="3">
    <source>
        <dbReference type="Proteomes" id="UP000621307"/>
    </source>
</evidence>
<dbReference type="NCBIfam" id="NF038304">
    <property type="entry name" value="EPS_HpsC"/>
    <property type="match status" value="1"/>
</dbReference>
<name>A0ABR8BKM9_9NOSO</name>
<protein>
    <recommendedName>
        <fullName evidence="4">Prepilin-type N-terminal cleavage/methylation domain-containing protein</fullName>
    </recommendedName>
</protein>
<dbReference type="Proteomes" id="UP000621307">
    <property type="component" value="Unassembled WGS sequence"/>
</dbReference>
<sequence>MRALKFLLQSQLKRSKLIEEVGGFSLIELLVAMILAVLVITPLMGFMISVMNTDRQEQAKVSSEQEIQAAVDYIARDLQQAIYIYDSAGIDAIRNELPNPTSTERVPVLVFWKRELINQAITITGSQKDDTYVYSLVAYHLIKDSDTTWSNAARITRWQIRDGVASAGGVSCTGYTGKYVSGYCPSDGFALFSLDGTGTIHEKMNAWRRLSQYSTPITGGGSTVTNVNYSATPVVLVDYIDQTITGAPAKITCPTGSNLVAPNTTNFNTRNTFNMTSFYACVDRVNTTAQVFLRGNAIARLQNNNLDYSDNRSAYFPTASIRVQGRGYLFTQ</sequence>
<feature type="transmembrane region" description="Helical" evidence="1">
    <location>
        <begin position="21"/>
        <end position="48"/>
    </location>
</feature>
<comment type="caution">
    <text evidence="2">The sequence shown here is derived from an EMBL/GenBank/DDBJ whole genome shotgun (WGS) entry which is preliminary data.</text>
</comment>
<dbReference type="EMBL" id="JACJQL010000044">
    <property type="protein sequence ID" value="MBD2254129.1"/>
    <property type="molecule type" value="Genomic_DNA"/>
</dbReference>
<reference evidence="2 3" key="1">
    <citation type="journal article" date="2020" name="ISME J.">
        <title>Comparative genomics reveals insights into cyanobacterial evolution and habitat adaptation.</title>
        <authorList>
            <person name="Chen M.Y."/>
            <person name="Teng W.K."/>
            <person name="Zhao L."/>
            <person name="Hu C.X."/>
            <person name="Zhou Y.K."/>
            <person name="Han B.P."/>
            <person name="Song L.R."/>
            <person name="Shu W.S."/>
        </authorList>
    </citation>
    <scope>NUCLEOTIDE SEQUENCE [LARGE SCALE GENOMIC DNA]</scope>
    <source>
        <strain evidence="2 3">FACHB-3921</strain>
    </source>
</reference>
<keyword evidence="1" id="KW-0472">Membrane</keyword>
<keyword evidence="1" id="KW-0812">Transmembrane</keyword>
<dbReference type="RefSeq" id="WP_190570017.1">
    <property type="nucleotide sequence ID" value="NZ_JACJQL010000044.1"/>
</dbReference>
<accession>A0ABR8BKM9</accession>
<evidence type="ECO:0000313" key="2">
    <source>
        <dbReference type="EMBL" id="MBD2254129.1"/>
    </source>
</evidence>
<gene>
    <name evidence="2" type="ORF">H6G14_22935</name>
</gene>
<evidence type="ECO:0000256" key="1">
    <source>
        <dbReference type="SAM" id="Phobius"/>
    </source>
</evidence>
<proteinExistence type="predicted"/>
<keyword evidence="1" id="KW-1133">Transmembrane helix</keyword>
<evidence type="ECO:0008006" key="4">
    <source>
        <dbReference type="Google" id="ProtNLM"/>
    </source>
</evidence>
<organism evidence="2 3">
    <name type="scientific">Nostoc parmelioides FACHB-3921</name>
    <dbReference type="NCBI Taxonomy" id="2692909"/>
    <lineage>
        <taxon>Bacteria</taxon>
        <taxon>Bacillati</taxon>
        <taxon>Cyanobacteriota</taxon>
        <taxon>Cyanophyceae</taxon>
        <taxon>Nostocales</taxon>
        <taxon>Nostocaceae</taxon>
        <taxon>Nostoc</taxon>
    </lineage>
</organism>
<keyword evidence="3" id="KW-1185">Reference proteome</keyword>